<reference evidence="2" key="1">
    <citation type="journal article" date="2023" name="Hortic. Res.">
        <title>A chromosome-level phased genome enabling allele-level studies in sweet orange: a case study on citrus Huanglongbing tolerance.</title>
        <authorList>
            <person name="Wu B."/>
            <person name="Yu Q."/>
            <person name="Deng Z."/>
            <person name="Duan Y."/>
            <person name="Luo F."/>
            <person name="Gmitter F. Jr."/>
        </authorList>
    </citation>
    <scope>NUCLEOTIDE SEQUENCE [LARGE SCALE GENOMIC DNA]</scope>
    <source>
        <strain evidence="2">cv. Valencia</strain>
    </source>
</reference>
<proteinExistence type="predicted"/>
<dbReference type="Proteomes" id="UP000829398">
    <property type="component" value="Chromosome 9"/>
</dbReference>
<gene>
    <name evidence="1" type="ORF">KPL71_026196</name>
</gene>
<comment type="caution">
    <text evidence="1">The sequence shown here is derived from an EMBL/GenBank/DDBJ whole genome shotgun (WGS) entry which is preliminary data.</text>
</comment>
<organism evidence="1 2">
    <name type="scientific">Citrus sinensis</name>
    <name type="common">Sweet orange</name>
    <name type="synonym">Citrus aurantium var. sinensis</name>
    <dbReference type="NCBI Taxonomy" id="2711"/>
    <lineage>
        <taxon>Eukaryota</taxon>
        <taxon>Viridiplantae</taxon>
        <taxon>Streptophyta</taxon>
        <taxon>Embryophyta</taxon>
        <taxon>Tracheophyta</taxon>
        <taxon>Spermatophyta</taxon>
        <taxon>Magnoliopsida</taxon>
        <taxon>eudicotyledons</taxon>
        <taxon>Gunneridae</taxon>
        <taxon>Pentapetalae</taxon>
        <taxon>rosids</taxon>
        <taxon>malvids</taxon>
        <taxon>Sapindales</taxon>
        <taxon>Rutaceae</taxon>
        <taxon>Aurantioideae</taxon>
        <taxon>Citrus</taxon>
    </lineage>
</organism>
<keyword evidence="2" id="KW-1185">Reference proteome</keyword>
<sequence>MAATRFDLEKFNGENDFYLWSLKMRAILIQQGLDSALNDDEESKSKKEKGEGSSGSDGDLRTINNKAHSTIILHLFDEVLREVAKEKTASGLWAKLEEIFLKKSMAKRLYIKRKLYTFSIKEGTIMKDHLDELNKLILDFENVIIILDDEDMALILLSSLPDTYEHFVDTLLCGRQTLTLKDVKNALESKDLKMRADGKDHSARDGLVAKAKTEKKVNKDKKNKNQKEKTDKKKKKRKCYLCQKEGHYIKDCFEKKKLEKLQKESSGKADVVSVDEGESEDADVLIATDKKSSVLLGNNLAYKVAGIGSVIIKMYDGTIRSLEQILKGGTVIMKYSRRNGLYMLNGSVVLPDVITNAPRSRSATTTPVRSRSVTTTLVRSRTVTNDLPGYDSEVVTTATYLVNKSPSAALHFKTPQGVWSGKPPDLSNLRVFGCLIYAHINQGKLEPKAVKGYFIGYPEESMQHQRVETELITHDSNEDKEYNFEVESSEDKKAAERDSKSYQKTHITSQTHDYQLTRDKERRVIKLPKSSIRVLLAITAFKDLELDQMDVKTAFLHGSLEEEILMDQPEGFIEEGTQDMVCLLKRSLSQYDSRLYFKTLSSGDGIYLLLYVDDMLITCKRREEIERLKMELNSAFEMKDLGTATRILGMQIVKDRNSRTLFLTQAVYVKRVLSRFEMSGAKPVSVPLSAHFRLSKLQEPEEDQDLEYMKTVPYSSAVGSIMYSMVSGQENVHYMICFHFKWRGSELENISLQSVVTLSTTEAEYIAFTEAVKEAKWLSGLVSEFGLKQDSVCIGCDSSSAIQLSKNPKYHERTKHIDVRLHFVRDEITNDVVNVVKVPTQTNPAYILTKAVHAVKFTNSLNLIGVDSL</sequence>
<evidence type="ECO:0000313" key="2">
    <source>
        <dbReference type="Proteomes" id="UP000829398"/>
    </source>
</evidence>
<name>A0ACB8HZD7_CITSI</name>
<accession>A0ACB8HZD7</accession>
<evidence type="ECO:0000313" key="1">
    <source>
        <dbReference type="EMBL" id="KAH9679596.1"/>
    </source>
</evidence>
<dbReference type="EMBL" id="CM039178">
    <property type="protein sequence ID" value="KAH9679596.1"/>
    <property type="molecule type" value="Genomic_DNA"/>
</dbReference>
<protein>
    <submittedName>
        <fullName evidence="1">Uncharacterized protein</fullName>
    </submittedName>
</protein>